<name>A0A934WXY8_9BACT</name>
<feature type="transmembrane region" description="Helical" evidence="2">
    <location>
        <begin position="241"/>
        <end position="261"/>
    </location>
</feature>
<dbReference type="Gene3D" id="2.60.40.2380">
    <property type="match status" value="1"/>
</dbReference>
<evidence type="ECO:0000313" key="6">
    <source>
        <dbReference type="Proteomes" id="UP000611723"/>
    </source>
</evidence>
<protein>
    <submittedName>
        <fullName evidence="5">Receptor</fullName>
    </submittedName>
</protein>
<keyword evidence="2" id="KW-0472">Membrane</keyword>
<feature type="domain" description="7TM-DISM receptor extracellular" evidence="4">
    <location>
        <begin position="33"/>
        <end position="162"/>
    </location>
</feature>
<accession>A0A934WXY8</accession>
<reference evidence="5" key="1">
    <citation type="submission" date="2021-01" db="EMBL/GenBank/DDBJ databases">
        <title>Marivirga aurantiaca sp. nov., isolated from intertidal surface sediments.</title>
        <authorList>
            <person name="Zhang M."/>
        </authorList>
    </citation>
    <scope>NUCLEOTIDE SEQUENCE</scope>
    <source>
        <strain evidence="5">S37H4</strain>
    </source>
</reference>
<feature type="transmembrane region" description="Helical" evidence="2">
    <location>
        <begin position="205"/>
        <end position="229"/>
    </location>
</feature>
<evidence type="ECO:0000256" key="2">
    <source>
        <dbReference type="SAM" id="Phobius"/>
    </source>
</evidence>
<dbReference type="InterPro" id="IPR011623">
    <property type="entry name" value="7TMR_DISM_rcpt_extracell_dom1"/>
</dbReference>
<evidence type="ECO:0000259" key="3">
    <source>
        <dbReference type="Pfam" id="PF07695"/>
    </source>
</evidence>
<feature type="domain" description="7TM-DISM receptor extracellular" evidence="3">
    <location>
        <begin position="175"/>
        <end position="377"/>
    </location>
</feature>
<evidence type="ECO:0000313" key="5">
    <source>
        <dbReference type="EMBL" id="MBK6265054.1"/>
    </source>
</evidence>
<comment type="caution">
    <text evidence="5">The sequence shown here is derived from an EMBL/GenBank/DDBJ whole genome shotgun (WGS) entry which is preliminary data.</text>
</comment>
<dbReference type="RefSeq" id="WP_201430735.1">
    <property type="nucleotide sequence ID" value="NZ_JAEQBW010000003.1"/>
</dbReference>
<sequence>MLFSLFFYSLFFFQQPVLEIPREQAETILSINELYYFKDTTNQLTFEEISKESFQNKFHLSPNFKPDDYNRKSAYWVKLNFTLPPENGNYVLEFYDQTIDSIDAHISKDGQNFEMIKLGDAYPFSDKNLKHKNFDILLDGGTEYTSYFRIKNSQYADIRIAIKKIDRFIHYSLSEYFIYGLFYGMILIISLHNILIFLAIQEKKYLYYTMYILSVGLYAMCIDGIAYQYLWPDQPEWNQKAYGVALFSIIFWSVIFSETFLNTKKRSPKLHKIIHAVLILRIILFLIAIFFDNSLFRLRNIEIIPLSLIFIAGIVVWIRGYKPARFFVLAYGFLFLGFLLKALVMQSIIPFNILTYYSLHLCFILEMLFLTFALSDRVRILKSNRDRALKRIVSQHEQNAIIIKRINKELERKVEERTEDLKVKNQLLEDTNLKISQQSQEIAEINSMLDLDNWRLKNNLKKVQKERLLKKNLSYEEFLEIFKSKEWCLNILAAFKWKNGYLCQKCNNEKYIEDASSSARRCTKCGYNESPTSSTIFKGTKFPLPKAFYIVYSHLNEDNYTLDEMALILQMRRNTVWQFKQKIEQEISKNGKANLNALLYFGYERSINYIEFQ</sequence>
<organism evidence="5 6">
    <name type="scientific">Marivirga aurantiaca</name>
    <dbReference type="NCBI Taxonomy" id="2802615"/>
    <lineage>
        <taxon>Bacteria</taxon>
        <taxon>Pseudomonadati</taxon>
        <taxon>Bacteroidota</taxon>
        <taxon>Cytophagia</taxon>
        <taxon>Cytophagales</taxon>
        <taxon>Marivirgaceae</taxon>
        <taxon>Marivirga</taxon>
    </lineage>
</organism>
<dbReference type="Pfam" id="PF07695">
    <property type="entry name" value="7TMR-DISM_7TM"/>
    <property type="match status" value="1"/>
</dbReference>
<keyword evidence="2" id="KW-0812">Transmembrane</keyword>
<dbReference type="EMBL" id="JAEQBW010000003">
    <property type="protein sequence ID" value="MBK6265054.1"/>
    <property type="molecule type" value="Genomic_DNA"/>
</dbReference>
<feature type="transmembrane region" description="Helical" evidence="2">
    <location>
        <begin position="273"/>
        <end position="291"/>
    </location>
</feature>
<keyword evidence="5" id="KW-0675">Receptor</keyword>
<keyword evidence="2" id="KW-1133">Transmembrane helix</keyword>
<feature type="transmembrane region" description="Helical" evidence="2">
    <location>
        <begin position="355"/>
        <end position="375"/>
    </location>
</feature>
<dbReference type="AlphaFoldDB" id="A0A934WXY8"/>
<keyword evidence="1" id="KW-0175">Coiled coil</keyword>
<evidence type="ECO:0000256" key="1">
    <source>
        <dbReference type="SAM" id="Coils"/>
    </source>
</evidence>
<gene>
    <name evidence="5" type="ORF">JKA74_08390</name>
</gene>
<feature type="coiled-coil region" evidence="1">
    <location>
        <begin position="393"/>
        <end position="448"/>
    </location>
</feature>
<feature type="transmembrane region" description="Helical" evidence="2">
    <location>
        <begin position="328"/>
        <end position="349"/>
    </location>
</feature>
<evidence type="ECO:0000259" key="4">
    <source>
        <dbReference type="Pfam" id="PF07696"/>
    </source>
</evidence>
<dbReference type="InterPro" id="IPR011622">
    <property type="entry name" value="7TMR_DISM_rcpt_extracell_dom2"/>
</dbReference>
<feature type="transmembrane region" description="Helical" evidence="2">
    <location>
        <begin position="176"/>
        <end position="198"/>
    </location>
</feature>
<dbReference type="Proteomes" id="UP000611723">
    <property type="component" value="Unassembled WGS sequence"/>
</dbReference>
<keyword evidence="6" id="KW-1185">Reference proteome</keyword>
<proteinExistence type="predicted"/>
<feature type="transmembrane region" description="Helical" evidence="2">
    <location>
        <begin position="303"/>
        <end position="321"/>
    </location>
</feature>
<dbReference type="Pfam" id="PF07696">
    <property type="entry name" value="7TMR-DISMED2"/>
    <property type="match status" value="1"/>
</dbReference>